<dbReference type="InterPro" id="IPR029000">
    <property type="entry name" value="Cyclophilin-like_dom_sf"/>
</dbReference>
<dbReference type="RefSeq" id="WP_227872779.1">
    <property type="nucleotide sequence ID" value="NZ_BGML01000003.1"/>
</dbReference>
<dbReference type="PANTHER" id="PTHR34698:SF2">
    <property type="entry name" value="5-OXOPROLINASE SUBUNIT B"/>
    <property type="match status" value="1"/>
</dbReference>
<dbReference type="InterPro" id="IPR003833">
    <property type="entry name" value="CT_C_D"/>
</dbReference>
<dbReference type="SUPFAM" id="SSF50891">
    <property type="entry name" value="Cyclophilin-like"/>
    <property type="match status" value="1"/>
</dbReference>
<keyword evidence="1" id="KW-0547">Nucleotide-binding</keyword>
<evidence type="ECO:0000256" key="3">
    <source>
        <dbReference type="ARBA" id="ARBA00022840"/>
    </source>
</evidence>
<dbReference type="Proteomes" id="UP000029278">
    <property type="component" value="Unassembled WGS sequence"/>
</dbReference>
<keyword evidence="6" id="KW-1185">Reference proteome</keyword>
<evidence type="ECO:0000313" key="6">
    <source>
        <dbReference type="Proteomes" id="UP000029278"/>
    </source>
</evidence>
<dbReference type="Gene3D" id="3.30.1360.40">
    <property type="match status" value="1"/>
</dbReference>
<keyword evidence="5" id="KW-0418">Kinase</keyword>
<dbReference type="PANTHER" id="PTHR34698">
    <property type="entry name" value="5-OXOPROLINASE SUBUNIT B"/>
    <property type="match status" value="1"/>
</dbReference>
<dbReference type="NCBIfam" id="TIGR00370">
    <property type="entry name" value="5-oxoprolinase subunit PxpB"/>
    <property type="match status" value="1"/>
</dbReference>
<comment type="caution">
    <text evidence="5">The sequence shown here is derived from an EMBL/GenBank/DDBJ whole genome shotgun (WGS) entry which is preliminary data.</text>
</comment>
<dbReference type="STRING" id="44252.DJ90_3985"/>
<evidence type="ECO:0000256" key="1">
    <source>
        <dbReference type="ARBA" id="ARBA00022741"/>
    </source>
</evidence>
<evidence type="ECO:0000256" key="2">
    <source>
        <dbReference type="ARBA" id="ARBA00022801"/>
    </source>
</evidence>
<sequence>MNNGALGAGHLMETEIVPLGDTALVVKLGEAIHPAVNQKVRQLADYLEKNPFRWMVEYVPAFTSVTLYYDIMRLLSELGGTREQEEVVYPFELAAAFVRDELRKLEGTGLPPSRVIQIPVCYGGELGPDLTEVAEHHGLTPEEVIEIHTSADYLVYMLGFAPGFAYLGGMSERIATPRRQTPRLSIPAGTVGIAGDQTGVYPLETPGGWQLIGRTPIELFRPGQMPPTLLGAGDTVRFYPISRGQFDAWEEVTR</sequence>
<keyword evidence="2" id="KW-0378">Hydrolase</keyword>
<dbReference type="PATRIC" id="fig|44252.3.peg.1087"/>
<dbReference type="Gene3D" id="2.40.100.10">
    <property type="entry name" value="Cyclophilin-like"/>
    <property type="match status" value="1"/>
</dbReference>
<organism evidence="5 6">
    <name type="scientific">Paenibacillus macerans</name>
    <name type="common">Bacillus macerans</name>
    <dbReference type="NCBI Taxonomy" id="44252"/>
    <lineage>
        <taxon>Bacteria</taxon>
        <taxon>Bacillati</taxon>
        <taxon>Bacillota</taxon>
        <taxon>Bacilli</taxon>
        <taxon>Bacillales</taxon>
        <taxon>Paenibacillaceae</taxon>
        <taxon>Paenibacillus</taxon>
    </lineage>
</organism>
<reference evidence="5 6" key="1">
    <citation type="submission" date="2014-04" db="EMBL/GenBank/DDBJ databases">
        <authorList>
            <person name="Bishop-Lilly K.A."/>
            <person name="Broomall S.M."/>
            <person name="Chain P.S."/>
            <person name="Chertkov O."/>
            <person name="Coyne S.R."/>
            <person name="Daligault H.E."/>
            <person name="Davenport K.W."/>
            <person name="Erkkila T."/>
            <person name="Frey K.G."/>
            <person name="Gibbons H.S."/>
            <person name="Gu W."/>
            <person name="Jaissle J."/>
            <person name="Johnson S.L."/>
            <person name="Koroleva G.I."/>
            <person name="Ladner J.T."/>
            <person name="Lo C.-C."/>
            <person name="Minogue T.D."/>
            <person name="Munk C."/>
            <person name="Palacios G.F."/>
            <person name="Redden C.L."/>
            <person name="Rosenzweig C.N."/>
            <person name="Scholz M.B."/>
            <person name="Teshima H."/>
            <person name="Xu Y."/>
        </authorList>
    </citation>
    <scope>NUCLEOTIDE SEQUENCE [LARGE SCALE GENOMIC DNA]</scope>
    <source>
        <strain evidence="5 6">8244</strain>
    </source>
</reference>
<dbReference type="Pfam" id="PF02682">
    <property type="entry name" value="CT_C_D"/>
    <property type="match status" value="1"/>
</dbReference>
<dbReference type="GO" id="GO:0005524">
    <property type="term" value="F:ATP binding"/>
    <property type="evidence" value="ECO:0007669"/>
    <property type="project" value="UniProtKB-KW"/>
</dbReference>
<proteinExistence type="predicted"/>
<name>A0A091A352_PAEMA</name>
<keyword evidence="5" id="KW-0808">Transferase</keyword>
<dbReference type="InterPro" id="IPR010016">
    <property type="entry name" value="PxpB"/>
</dbReference>
<dbReference type="GO" id="GO:0016301">
    <property type="term" value="F:kinase activity"/>
    <property type="evidence" value="ECO:0007669"/>
    <property type="project" value="UniProtKB-KW"/>
</dbReference>
<dbReference type="GeneID" id="77007008"/>
<dbReference type="AlphaFoldDB" id="A0A091A352"/>
<feature type="domain" description="Carboxyltransferase" evidence="4">
    <location>
        <begin position="14"/>
        <end position="230"/>
    </location>
</feature>
<dbReference type="HOGENOM" id="CLU_020207_1_0_9"/>
<dbReference type="EMBL" id="JMQA01000017">
    <property type="protein sequence ID" value="KFN10736.1"/>
    <property type="molecule type" value="Genomic_DNA"/>
</dbReference>
<keyword evidence="3" id="KW-0067">ATP-binding</keyword>
<evidence type="ECO:0000313" key="5">
    <source>
        <dbReference type="EMBL" id="KFN10736.1"/>
    </source>
</evidence>
<protein>
    <submittedName>
        <fullName evidence="5">Kinase A inhibitor</fullName>
    </submittedName>
</protein>
<dbReference type="GO" id="GO:0016787">
    <property type="term" value="F:hydrolase activity"/>
    <property type="evidence" value="ECO:0007669"/>
    <property type="project" value="UniProtKB-KW"/>
</dbReference>
<gene>
    <name evidence="5" type="primary">kipI</name>
    <name evidence="5" type="ORF">DJ90_3985</name>
</gene>
<dbReference type="SUPFAM" id="SSF160467">
    <property type="entry name" value="PH0987 N-terminal domain-like"/>
    <property type="match status" value="1"/>
</dbReference>
<accession>A0A091A352</accession>
<evidence type="ECO:0000259" key="4">
    <source>
        <dbReference type="SMART" id="SM00796"/>
    </source>
</evidence>
<dbReference type="SMART" id="SM00796">
    <property type="entry name" value="AHS1"/>
    <property type="match status" value="1"/>
</dbReference>